<reference evidence="1 2" key="2">
    <citation type="submission" date="2018-03" db="EMBL/GenBank/DDBJ databases">
        <title>The ancient ancestry and fast evolution of plastids.</title>
        <authorList>
            <person name="Moore K.R."/>
            <person name="Magnabosco C."/>
            <person name="Momper L."/>
            <person name="Gold D.A."/>
            <person name="Bosak T."/>
            <person name="Fournier G.P."/>
        </authorList>
    </citation>
    <scope>NUCLEOTIDE SEQUENCE [LARGE SCALE GENOMIC DNA]</scope>
    <source>
        <strain evidence="1 2">ULC18</strain>
    </source>
</reference>
<dbReference type="RefSeq" id="WP_106259687.1">
    <property type="nucleotide sequence ID" value="NZ_CAWNSW010000159.1"/>
</dbReference>
<organism evidence="1 2">
    <name type="scientific">Stenomitos frigidus ULC18</name>
    <dbReference type="NCBI Taxonomy" id="2107698"/>
    <lineage>
        <taxon>Bacteria</taxon>
        <taxon>Bacillati</taxon>
        <taxon>Cyanobacteriota</taxon>
        <taxon>Cyanophyceae</taxon>
        <taxon>Leptolyngbyales</taxon>
        <taxon>Leptolyngbyaceae</taxon>
        <taxon>Stenomitos</taxon>
    </lineage>
</organism>
<evidence type="ECO:0000313" key="2">
    <source>
        <dbReference type="Proteomes" id="UP000239576"/>
    </source>
</evidence>
<dbReference type="EMBL" id="PVWK01000141">
    <property type="protein sequence ID" value="PSB24693.1"/>
    <property type="molecule type" value="Genomic_DNA"/>
</dbReference>
<evidence type="ECO:0000313" key="1">
    <source>
        <dbReference type="EMBL" id="PSB24693.1"/>
    </source>
</evidence>
<protein>
    <submittedName>
        <fullName evidence="1">Uncharacterized protein</fullName>
    </submittedName>
</protein>
<comment type="caution">
    <text evidence="1">The sequence shown here is derived from an EMBL/GenBank/DDBJ whole genome shotgun (WGS) entry which is preliminary data.</text>
</comment>
<name>A0A2T1DW08_9CYAN</name>
<dbReference type="Proteomes" id="UP000239576">
    <property type="component" value="Unassembled WGS sequence"/>
</dbReference>
<dbReference type="OrthoDB" id="581921at2"/>
<reference evidence="2" key="1">
    <citation type="submission" date="2018-02" db="EMBL/GenBank/DDBJ databases">
        <authorList>
            <person name="Moore K."/>
            <person name="Momper L."/>
        </authorList>
    </citation>
    <scope>NUCLEOTIDE SEQUENCE [LARGE SCALE GENOMIC DNA]</scope>
    <source>
        <strain evidence="2">ULC18</strain>
    </source>
</reference>
<keyword evidence="2" id="KW-1185">Reference proteome</keyword>
<proteinExistence type="predicted"/>
<gene>
    <name evidence="1" type="ORF">C7B82_26050</name>
</gene>
<accession>A0A2T1DW08</accession>
<sequence>MISTKTLTVLGTIAALTVLPACLDQHKAIAQSQERNSGQGLTGTWRVLASPAPNPQAGVIPPFFTYTTFNREGTLIESSSDPLQGSRPGQGVWKKTGKGEFKAIFEQFIAFNPIIQQPGVFVFRVTEVITLTGEDSYQGLSQVSICNNAGQECQPLGTTPTEGSRLKID</sequence>
<dbReference type="AlphaFoldDB" id="A0A2T1DW08"/>